<comment type="caution">
    <text evidence="2">The sequence shown here is derived from an EMBL/GenBank/DDBJ whole genome shotgun (WGS) entry which is preliminary data.</text>
</comment>
<gene>
    <name evidence="2" type="ORF">PoB_000240200</name>
</gene>
<dbReference type="AlphaFoldDB" id="A0AAV3Y0C9"/>
<dbReference type="Proteomes" id="UP000735302">
    <property type="component" value="Unassembled WGS sequence"/>
</dbReference>
<keyword evidence="3" id="KW-1185">Reference proteome</keyword>
<proteinExistence type="predicted"/>
<evidence type="ECO:0000313" key="2">
    <source>
        <dbReference type="EMBL" id="GFN75896.1"/>
    </source>
</evidence>
<reference evidence="2 3" key="1">
    <citation type="journal article" date="2021" name="Elife">
        <title>Chloroplast acquisition without the gene transfer in kleptoplastic sea slugs, Plakobranchus ocellatus.</title>
        <authorList>
            <person name="Maeda T."/>
            <person name="Takahashi S."/>
            <person name="Yoshida T."/>
            <person name="Shimamura S."/>
            <person name="Takaki Y."/>
            <person name="Nagai Y."/>
            <person name="Toyoda A."/>
            <person name="Suzuki Y."/>
            <person name="Arimoto A."/>
            <person name="Ishii H."/>
            <person name="Satoh N."/>
            <person name="Nishiyama T."/>
            <person name="Hasebe M."/>
            <person name="Maruyama T."/>
            <person name="Minagawa J."/>
            <person name="Obokata J."/>
            <person name="Shigenobu S."/>
        </authorList>
    </citation>
    <scope>NUCLEOTIDE SEQUENCE [LARGE SCALE GENOMIC DNA]</scope>
</reference>
<protein>
    <submittedName>
        <fullName evidence="2">Uncharacterized protein</fullName>
    </submittedName>
</protein>
<dbReference type="EMBL" id="BLXT01000300">
    <property type="protein sequence ID" value="GFN75896.1"/>
    <property type="molecule type" value="Genomic_DNA"/>
</dbReference>
<accession>A0AAV3Y0C9</accession>
<evidence type="ECO:0000313" key="3">
    <source>
        <dbReference type="Proteomes" id="UP000735302"/>
    </source>
</evidence>
<organism evidence="2 3">
    <name type="scientific">Plakobranchus ocellatus</name>
    <dbReference type="NCBI Taxonomy" id="259542"/>
    <lineage>
        <taxon>Eukaryota</taxon>
        <taxon>Metazoa</taxon>
        <taxon>Spiralia</taxon>
        <taxon>Lophotrochozoa</taxon>
        <taxon>Mollusca</taxon>
        <taxon>Gastropoda</taxon>
        <taxon>Heterobranchia</taxon>
        <taxon>Euthyneura</taxon>
        <taxon>Panpulmonata</taxon>
        <taxon>Sacoglossa</taxon>
        <taxon>Placobranchoidea</taxon>
        <taxon>Plakobranchidae</taxon>
        <taxon>Plakobranchus</taxon>
    </lineage>
</organism>
<evidence type="ECO:0000256" key="1">
    <source>
        <dbReference type="SAM" id="MobiDB-lite"/>
    </source>
</evidence>
<sequence length="110" mass="12455">MVINSIGSATTNMYQMSASPSRTYASSIKSYLKMKSAAPLEDVPEVSRLPLPRKILRSSVPREQQKTRGCLSDGLKSSKDRRPLGTVSIVKRLWSWRLRTQHPKNKLKLK</sequence>
<name>A0AAV3Y0C9_9GAST</name>
<feature type="region of interest" description="Disordered" evidence="1">
    <location>
        <begin position="56"/>
        <end position="81"/>
    </location>
</feature>